<proteinExistence type="predicted"/>
<feature type="transmembrane region" description="Helical" evidence="1">
    <location>
        <begin position="233"/>
        <end position="253"/>
    </location>
</feature>
<dbReference type="InterPro" id="IPR046188">
    <property type="entry name" value="DUF6216"/>
</dbReference>
<dbReference type="Pfam" id="PF19723">
    <property type="entry name" value="DUF6216"/>
    <property type="match status" value="1"/>
</dbReference>
<protein>
    <submittedName>
        <fullName evidence="2">Uncharacterized protein</fullName>
    </submittedName>
</protein>
<keyword evidence="1" id="KW-0812">Transmembrane</keyword>
<keyword evidence="1" id="KW-1133">Transmembrane helix</keyword>
<feature type="transmembrane region" description="Helical" evidence="1">
    <location>
        <begin position="21"/>
        <end position="38"/>
    </location>
</feature>
<evidence type="ECO:0000313" key="2">
    <source>
        <dbReference type="EMBL" id="NWD45387.1"/>
    </source>
</evidence>
<name>A0AAJ3LKG7_9PSED</name>
<evidence type="ECO:0000313" key="3">
    <source>
        <dbReference type="Proteomes" id="UP000546584"/>
    </source>
</evidence>
<accession>A0AAJ3LKG7</accession>
<dbReference type="AlphaFoldDB" id="A0AAJ3LKG7"/>
<comment type="caution">
    <text evidence="2">The sequence shown here is derived from an EMBL/GenBank/DDBJ whole genome shotgun (WGS) entry which is preliminary data.</text>
</comment>
<evidence type="ECO:0000256" key="1">
    <source>
        <dbReference type="SAM" id="Phobius"/>
    </source>
</evidence>
<dbReference type="EMBL" id="JACAQR010000047">
    <property type="protein sequence ID" value="NWD45387.1"/>
    <property type="molecule type" value="Genomic_DNA"/>
</dbReference>
<dbReference type="Proteomes" id="UP000546584">
    <property type="component" value="Unassembled WGS sequence"/>
</dbReference>
<dbReference type="RefSeq" id="WP_063031812.1">
    <property type="nucleotide sequence ID" value="NZ_CP012400.2"/>
</dbReference>
<feature type="transmembrane region" description="Helical" evidence="1">
    <location>
        <begin position="134"/>
        <end position="154"/>
    </location>
</feature>
<gene>
    <name evidence="2" type="ORF">HX826_26250</name>
</gene>
<keyword evidence="1" id="KW-0472">Membrane</keyword>
<reference evidence="2 3" key="1">
    <citation type="submission" date="2020-04" db="EMBL/GenBank/DDBJ databases">
        <title>Molecular characterization of pseudomonads from Agaricus bisporus reveal novel blotch 2 pathogens in Western Europe.</title>
        <authorList>
            <person name="Taparia T."/>
            <person name="Krijger M."/>
            <person name="Haynes E."/>
            <person name="Elpinstone J.G."/>
            <person name="Noble R."/>
            <person name="Van Der Wolf J."/>
        </authorList>
    </citation>
    <scope>NUCLEOTIDE SEQUENCE [LARGE SCALE GENOMIC DNA]</scope>
    <source>
        <strain evidence="2 3">IPO3753</strain>
    </source>
</reference>
<organism evidence="2 3">
    <name type="scientific">Pseudomonas yamanorum</name>
    <dbReference type="NCBI Taxonomy" id="515393"/>
    <lineage>
        <taxon>Bacteria</taxon>
        <taxon>Pseudomonadati</taxon>
        <taxon>Pseudomonadota</taxon>
        <taxon>Gammaproteobacteria</taxon>
        <taxon>Pseudomonadales</taxon>
        <taxon>Pseudomonadaceae</taxon>
        <taxon>Pseudomonas</taxon>
    </lineage>
</organism>
<sequence length="267" mass="30482">MSTEENQAKLFEHTIGLLKDVSPWITFFITITLIIWAISRARSAHFLLDRVWRLVGGGVINDPDLAKKWAEIRDVEGFRFRTGLNFPTKKSLSKTLFWLDTHQMSIKDLSFARAWTTSDPWKFKKPNLKWIKRLVAAEFIVLGVLILSTCWMAVQPSVLLSVKTSGVKFWSDGSTATDLALLWKEPKFSVTHEDCKENKINDIDDKDSQVICATVSPEANKAIKIMLREQQALSWYIIFICVCFLIAAARYSARASMAKKFYDLSPP</sequence>